<evidence type="ECO:0000313" key="3">
    <source>
        <dbReference type="EMBL" id="RMI14069.1"/>
    </source>
</evidence>
<comment type="caution">
    <text evidence="3">The sequence shown here is derived from an EMBL/GenBank/DDBJ whole genome shotgun (WGS) entry which is preliminary data.</text>
</comment>
<accession>A0A3M2JK70</accession>
<dbReference type="GO" id="GO:0016705">
    <property type="term" value="F:oxidoreductase activity, acting on paired donors, with incorporation or reduction of molecular oxygen"/>
    <property type="evidence" value="ECO:0007669"/>
    <property type="project" value="InterPro"/>
</dbReference>
<dbReference type="Proteomes" id="UP000269289">
    <property type="component" value="Unassembled WGS sequence"/>
</dbReference>
<dbReference type="OrthoDB" id="5241778at2"/>
<proteinExistence type="predicted"/>
<sequence>MRLGYHTGYWSAGPPPGAAEAVLDADRLGLDSVWTAEAYGSDAFTPLAWWGARTSRVRLGTAVAQVAARTPTATAMAALTLDHLSGGRFTLGLGVSGPQVVEGWYGLPYPRPLARTREFVAIVRDVLRREAPVRTDGAFYRLPLPADEGSGLGKALRSTVHPLRADLPIHLAAEGPKNIALAAEIADGWLPLFSAPRLDDEVRTLLADGFAARRDRPADAEAQAGFEVTATVPVVLGEDVESAADAVRPFVALYAGGMGTKGANFHANALARLGYADACTEIQAHWAAGDRARAAAAVPTELVRDVALVGTEADVREQAEAWRGTVVTTLLIQAAPDQLERIVRALTP</sequence>
<keyword evidence="4" id="KW-1185">Reference proteome</keyword>
<protein>
    <submittedName>
        <fullName evidence="3">LLM class F420-dependent oxidoreductase</fullName>
    </submittedName>
</protein>
<dbReference type="RefSeq" id="WP_122147732.1">
    <property type="nucleotide sequence ID" value="NZ_RFFI01000005.1"/>
</dbReference>
<dbReference type="InterPro" id="IPR019951">
    <property type="entry name" value="F420_OxRdatse_Rv3520c_pred"/>
</dbReference>
<dbReference type="EMBL" id="RFFI01000005">
    <property type="protein sequence ID" value="RMI14069.1"/>
    <property type="molecule type" value="Genomic_DNA"/>
</dbReference>
<dbReference type="NCBIfam" id="TIGR03559">
    <property type="entry name" value="F420_Rv3520c"/>
    <property type="match status" value="1"/>
</dbReference>
<dbReference type="InterPro" id="IPR036661">
    <property type="entry name" value="Luciferase-like_sf"/>
</dbReference>
<dbReference type="PANTHER" id="PTHR43244">
    <property type="match status" value="1"/>
</dbReference>
<dbReference type="InterPro" id="IPR050564">
    <property type="entry name" value="F420-G6PD/mer"/>
</dbReference>
<dbReference type="AlphaFoldDB" id="A0A3M2JK70"/>
<feature type="domain" description="Luciferase-like" evidence="2">
    <location>
        <begin position="15"/>
        <end position="328"/>
    </location>
</feature>
<name>A0A3M2JK70_9CELL</name>
<dbReference type="Pfam" id="PF00296">
    <property type="entry name" value="Bac_luciferase"/>
    <property type="match status" value="1"/>
</dbReference>
<organism evidence="3 4">
    <name type="scientific">Cellulomonas triticagri</name>
    <dbReference type="NCBI Taxonomy" id="2483352"/>
    <lineage>
        <taxon>Bacteria</taxon>
        <taxon>Bacillati</taxon>
        <taxon>Actinomycetota</taxon>
        <taxon>Actinomycetes</taxon>
        <taxon>Micrococcales</taxon>
        <taxon>Cellulomonadaceae</taxon>
        <taxon>Cellulomonas</taxon>
    </lineage>
</organism>
<dbReference type="CDD" id="cd01097">
    <property type="entry name" value="Tetrahydromethanopterin_reductase"/>
    <property type="match status" value="1"/>
</dbReference>
<dbReference type="InterPro" id="IPR011251">
    <property type="entry name" value="Luciferase-like_dom"/>
</dbReference>
<evidence type="ECO:0000256" key="1">
    <source>
        <dbReference type="ARBA" id="ARBA00023002"/>
    </source>
</evidence>
<keyword evidence="1" id="KW-0560">Oxidoreductase</keyword>
<dbReference type="SUPFAM" id="SSF51679">
    <property type="entry name" value="Bacterial luciferase-like"/>
    <property type="match status" value="1"/>
</dbReference>
<evidence type="ECO:0000259" key="2">
    <source>
        <dbReference type="Pfam" id="PF00296"/>
    </source>
</evidence>
<dbReference type="Gene3D" id="3.20.20.30">
    <property type="entry name" value="Luciferase-like domain"/>
    <property type="match status" value="1"/>
</dbReference>
<gene>
    <name evidence="3" type="ORF">EBM89_01730</name>
</gene>
<dbReference type="PANTHER" id="PTHR43244:SF1">
    <property type="entry name" value="5,10-METHYLENETETRAHYDROMETHANOPTERIN REDUCTASE"/>
    <property type="match status" value="1"/>
</dbReference>
<evidence type="ECO:0000313" key="4">
    <source>
        <dbReference type="Proteomes" id="UP000269289"/>
    </source>
</evidence>
<reference evidence="3 4" key="1">
    <citation type="submission" date="2018-10" db="EMBL/GenBank/DDBJ databases">
        <title>Isolation, diversity and antifungal activity of actinobacteria from wheat.</title>
        <authorList>
            <person name="Han C."/>
        </authorList>
    </citation>
    <scope>NUCLEOTIDE SEQUENCE [LARGE SCALE GENOMIC DNA]</scope>
    <source>
        <strain evidence="3 4">NEAU-YY56</strain>
    </source>
</reference>